<dbReference type="InterPro" id="IPR029071">
    <property type="entry name" value="Ubiquitin-like_domsf"/>
</dbReference>
<dbReference type="PANTHER" id="PTHR10562">
    <property type="entry name" value="SMALL UBIQUITIN-RELATED MODIFIER"/>
    <property type="match status" value="1"/>
</dbReference>
<dbReference type="InterPro" id="IPR000626">
    <property type="entry name" value="Ubiquitin-like_dom"/>
</dbReference>
<sequence>MAANYDQRKSIDNAATEITSVNFAIRDQEGRRLFFRVKENIQFRKVFKDFCDKRNFDYEVMRFIYDGHYVNGKQTPKTLNIENGEEILATIQQTGGGVADINF</sequence>
<evidence type="ECO:0000313" key="2">
    <source>
        <dbReference type="EMBL" id="KAK7318948.1"/>
    </source>
</evidence>
<reference evidence="2 3" key="1">
    <citation type="submission" date="2024-01" db="EMBL/GenBank/DDBJ databases">
        <title>The genomes of 5 underutilized Papilionoideae crops provide insights into root nodulation and disease resistance.</title>
        <authorList>
            <person name="Yuan L."/>
        </authorList>
    </citation>
    <scope>NUCLEOTIDE SEQUENCE [LARGE SCALE GENOMIC DNA]</scope>
    <source>
        <strain evidence="2">LY-2023</strain>
        <tissue evidence="2">Leaf</tissue>
    </source>
</reference>
<name>A0AAN9Q5A5_CLITE</name>
<dbReference type="InterPro" id="IPR022617">
    <property type="entry name" value="Rad60/SUMO-like_dom"/>
</dbReference>
<dbReference type="EMBL" id="JAYKXN010000001">
    <property type="protein sequence ID" value="KAK7318948.1"/>
    <property type="molecule type" value="Genomic_DNA"/>
</dbReference>
<dbReference type="SUPFAM" id="SSF54236">
    <property type="entry name" value="Ubiquitin-like"/>
    <property type="match status" value="1"/>
</dbReference>
<comment type="caution">
    <text evidence="2">The sequence shown here is derived from an EMBL/GenBank/DDBJ whole genome shotgun (WGS) entry which is preliminary data.</text>
</comment>
<gene>
    <name evidence="2" type="ORF">RJT34_03657</name>
</gene>
<dbReference type="Proteomes" id="UP001359559">
    <property type="component" value="Unassembled WGS sequence"/>
</dbReference>
<proteinExistence type="predicted"/>
<dbReference type="AlphaFoldDB" id="A0AAN9Q5A5"/>
<evidence type="ECO:0000313" key="3">
    <source>
        <dbReference type="Proteomes" id="UP001359559"/>
    </source>
</evidence>
<evidence type="ECO:0000259" key="1">
    <source>
        <dbReference type="PROSITE" id="PS50053"/>
    </source>
</evidence>
<dbReference type="Gene3D" id="3.10.20.90">
    <property type="entry name" value="Phosphatidylinositol 3-kinase Catalytic Subunit, Chain A, domain 1"/>
    <property type="match status" value="1"/>
</dbReference>
<keyword evidence="3" id="KW-1185">Reference proteome</keyword>
<protein>
    <recommendedName>
        <fullName evidence="1">Ubiquitin-like domain-containing protein</fullName>
    </recommendedName>
</protein>
<dbReference type="Pfam" id="PF11976">
    <property type="entry name" value="Rad60-SLD"/>
    <property type="match status" value="1"/>
</dbReference>
<feature type="domain" description="Ubiquitin-like" evidence="1">
    <location>
        <begin position="19"/>
        <end position="96"/>
    </location>
</feature>
<organism evidence="2 3">
    <name type="scientific">Clitoria ternatea</name>
    <name type="common">Butterfly pea</name>
    <dbReference type="NCBI Taxonomy" id="43366"/>
    <lineage>
        <taxon>Eukaryota</taxon>
        <taxon>Viridiplantae</taxon>
        <taxon>Streptophyta</taxon>
        <taxon>Embryophyta</taxon>
        <taxon>Tracheophyta</taxon>
        <taxon>Spermatophyta</taxon>
        <taxon>Magnoliopsida</taxon>
        <taxon>eudicotyledons</taxon>
        <taxon>Gunneridae</taxon>
        <taxon>Pentapetalae</taxon>
        <taxon>rosids</taxon>
        <taxon>fabids</taxon>
        <taxon>Fabales</taxon>
        <taxon>Fabaceae</taxon>
        <taxon>Papilionoideae</taxon>
        <taxon>50 kb inversion clade</taxon>
        <taxon>NPAAA clade</taxon>
        <taxon>indigoferoid/millettioid clade</taxon>
        <taxon>Phaseoleae</taxon>
        <taxon>Clitoria</taxon>
    </lineage>
</organism>
<accession>A0AAN9Q5A5</accession>
<dbReference type="PROSITE" id="PS50053">
    <property type="entry name" value="UBIQUITIN_2"/>
    <property type="match status" value="1"/>
</dbReference>